<dbReference type="RefSeq" id="WP_254421765.1">
    <property type="nucleotide sequence ID" value="NZ_BAAAJB010000051.1"/>
</dbReference>
<sequence length="200" mass="21393">MRGDDVRAAADTALEFLEPRLGRDWSAAIPGMDFTVASVLAHAAQGPLWYSLDLIGGTEDEAAFEVGVRADTEPRALLCSLNSAARLCAISVDAHPSSARGFHPMGAADPSGFAAMACAEILVHTHDAATGWGEDFQPGRELARRVLARLFPWQEPGEDAWRSLLWVHGRVELAGARGGRGWRWHTAPVSGWDGKAPSVG</sequence>
<gene>
    <name evidence="2" type="ORF">NE857_16305</name>
</gene>
<accession>A0ABY5DIL8</accession>
<evidence type="ECO:0000313" key="3">
    <source>
        <dbReference type="Proteomes" id="UP001055940"/>
    </source>
</evidence>
<name>A0ABY5DIL8_9ACTN</name>
<evidence type="ECO:0000313" key="2">
    <source>
        <dbReference type="EMBL" id="USY23036.1"/>
    </source>
</evidence>
<dbReference type="Pfam" id="PF11716">
    <property type="entry name" value="MDMPI_N"/>
    <property type="match status" value="1"/>
</dbReference>
<dbReference type="EMBL" id="CP099837">
    <property type="protein sequence ID" value="USY23036.1"/>
    <property type="molecule type" value="Genomic_DNA"/>
</dbReference>
<proteinExistence type="predicted"/>
<feature type="domain" description="Mycothiol-dependent maleylpyruvate isomerase metal-binding" evidence="1">
    <location>
        <begin position="7"/>
        <end position="129"/>
    </location>
</feature>
<dbReference type="Proteomes" id="UP001055940">
    <property type="component" value="Chromosome"/>
</dbReference>
<evidence type="ECO:0000259" key="1">
    <source>
        <dbReference type="Pfam" id="PF11716"/>
    </source>
</evidence>
<reference evidence="2" key="1">
    <citation type="submission" date="2022-06" db="EMBL/GenBank/DDBJ databases">
        <authorList>
            <person name="Ping M."/>
        </authorList>
    </citation>
    <scope>NUCLEOTIDE SEQUENCE</scope>
    <source>
        <strain evidence="2">JCM11759T</strain>
    </source>
</reference>
<keyword evidence="3" id="KW-1185">Reference proteome</keyword>
<dbReference type="InterPro" id="IPR024344">
    <property type="entry name" value="MDMPI_metal-binding"/>
</dbReference>
<protein>
    <recommendedName>
        <fullName evidence="1">Mycothiol-dependent maleylpyruvate isomerase metal-binding domain-containing protein</fullName>
    </recommendedName>
</protein>
<organism evidence="2 3">
    <name type="scientific">Nocardiopsis exhalans</name>
    <dbReference type="NCBI Taxonomy" id="163604"/>
    <lineage>
        <taxon>Bacteria</taxon>
        <taxon>Bacillati</taxon>
        <taxon>Actinomycetota</taxon>
        <taxon>Actinomycetes</taxon>
        <taxon>Streptosporangiales</taxon>
        <taxon>Nocardiopsidaceae</taxon>
        <taxon>Nocardiopsis</taxon>
    </lineage>
</organism>